<dbReference type="OrthoDB" id="506498at2759"/>
<dbReference type="PANTHER" id="PTHR45128">
    <property type="entry name" value="METHYLTRANSFERASE TYPE 11"/>
    <property type="match status" value="1"/>
</dbReference>
<evidence type="ECO:0000259" key="2">
    <source>
        <dbReference type="Pfam" id="PF21320"/>
    </source>
</evidence>
<dbReference type="InterPro" id="IPR036390">
    <property type="entry name" value="WH_DNA-bd_sf"/>
</dbReference>
<feature type="domain" description="S-adenosylmethionine-dependent methyltransferase Rv2258c-like winged HTH" evidence="2">
    <location>
        <begin position="48"/>
        <end position="120"/>
    </location>
</feature>
<dbReference type="InterPro" id="IPR025714">
    <property type="entry name" value="Methyltranfer_dom"/>
</dbReference>
<feature type="domain" description="Methyltransferase" evidence="1">
    <location>
        <begin position="597"/>
        <end position="761"/>
    </location>
</feature>
<dbReference type="SUPFAM" id="SSF46785">
    <property type="entry name" value="Winged helix' DNA-binding domain"/>
    <property type="match status" value="2"/>
</dbReference>
<dbReference type="Gene3D" id="1.10.10.10">
    <property type="entry name" value="Winged helix-like DNA-binding domain superfamily/Winged helix DNA-binding domain"/>
    <property type="match status" value="2"/>
</dbReference>
<dbReference type="Gene3D" id="3.40.50.150">
    <property type="entry name" value="Vaccinia Virus protein VP39"/>
    <property type="match status" value="2"/>
</dbReference>
<feature type="domain" description="Methyltransferase" evidence="1">
    <location>
        <begin position="197"/>
        <end position="306"/>
    </location>
</feature>
<protein>
    <submittedName>
        <fullName evidence="3">Sterol 24-C-methyltransferase</fullName>
    </submittedName>
</protein>
<reference evidence="3" key="1">
    <citation type="submission" date="2021-10" db="EMBL/GenBank/DDBJ databases">
        <title>Tropical sea cucumber genome reveals ecological adaptation and Cuvierian tubules defense mechanism.</title>
        <authorList>
            <person name="Chen T."/>
        </authorList>
    </citation>
    <scope>NUCLEOTIDE SEQUENCE</scope>
    <source>
        <strain evidence="3">Nanhai2018</strain>
        <tissue evidence="3">Muscle</tissue>
    </source>
</reference>
<feature type="domain" description="S-adenosylmethionine-dependent methyltransferase Rv2258c-like winged HTH" evidence="2">
    <location>
        <begin position="447"/>
        <end position="519"/>
    </location>
</feature>
<name>A0A9Q1BMG9_HOLLE</name>
<accession>A0A9Q1BMG9</accession>
<dbReference type="EMBL" id="JAIZAY010000014">
    <property type="protein sequence ID" value="KAJ8029387.1"/>
    <property type="molecule type" value="Genomic_DNA"/>
</dbReference>
<comment type="caution">
    <text evidence="3">The sequence shown here is derived from an EMBL/GenBank/DDBJ whole genome shotgun (WGS) entry which is preliminary data.</text>
</comment>
<dbReference type="InterPro" id="IPR053173">
    <property type="entry name" value="SAM-binding_MTase"/>
</dbReference>
<dbReference type="InterPro" id="IPR029063">
    <property type="entry name" value="SAM-dependent_MTases_sf"/>
</dbReference>
<sequence length="786" mass="87954">MELLRTNAQFRWQRLAFSSIKTSRYFKMESTEDFADRMNSMLIQGFTCMSVSIGYELGLFDLLAEMKEPKTSQEIADAGNMKERYVREWLGAMVTAKIIELDSTGDKYFLSTSKAPFLTKGGSVNDAVSICIALPSLGGGVYKKIKECFERDGPRGVSYQDYEDCCKVVSEESRCFLERHLISTVIPSYPDLKEKLEEGINVVDIGCGQGVSTVELAKAFPKSTFYGVDFQDDSLKIGREKAESLGLTNAQFVSYDAAKLPKDWTGKFDFAFMHDALHDQAYPDKVLGEVFRVLAPGGLYWLKEPIGYTKVKDNLEKLDGLGVEYIYSYSLLHCMPVSLYFEGGWGLGGVWGQERAAEMLKKAGFEILKMSFHKEWLAQHFYCIRTRSAAKLSWELARNSILLKGHEAEKKLVATAVHGWVILKTSKMESSEDFAARMATIVRHTCTSTCISIGYELGLFDLLAELKEPKTSQEIADAGNMKERYVREWLGAMVCSKIVDLDSAGEKYFLPASRVPALTKGGSLNGNVTLGAQIPGVGGDVYQKVKECFKVDGPRGLPYDAYDMMCAMNKERTRGFLQDNLISTIISQYPELKERLEKGSTALDVGCGYGVSIIEMAKAFPKGSFYGIDFQEESTQAGKKEAETLGLKNAHFLIEDAAKLPSDWDEKFNFVFMNDALHDQAYPDKVLQEVYRVLAPGGLYLALEPMGYSKVKDNLEKLNNMEIMYMFSLMHCMPVSLYFEGGRGLGAAMGREKAEEMLKEAGFEVIEISTSRGDFGQHYYCKKPLM</sequence>
<dbReference type="Pfam" id="PF21320">
    <property type="entry name" value="WHD_Rv2258c"/>
    <property type="match status" value="2"/>
</dbReference>
<gene>
    <name evidence="3" type="ORF">HOLleu_28765</name>
</gene>
<dbReference type="Proteomes" id="UP001152320">
    <property type="component" value="Chromosome 14"/>
</dbReference>
<dbReference type="InterPro" id="IPR048711">
    <property type="entry name" value="WHD_Rv2258c"/>
</dbReference>
<dbReference type="CDD" id="cd02440">
    <property type="entry name" value="AdoMet_MTases"/>
    <property type="match status" value="2"/>
</dbReference>
<organism evidence="3 4">
    <name type="scientific">Holothuria leucospilota</name>
    <name type="common">Black long sea cucumber</name>
    <name type="synonym">Mertensiothuria leucospilota</name>
    <dbReference type="NCBI Taxonomy" id="206669"/>
    <lineage>
        <taxon>Eukaryota</taxon>
        <taxon>Metazoa</taxon>
        <taxon>Echinodermata</taxon>
        <taxon>Eleutherozoa</taxon>
        <taxon>Echinozoa</taxon>
        <taxon>Holothuroidea</taxon>
        <taxon>Aspidochirotacea</taxon>
        <taxon>Aspidochirotida</taxon>
        <taxon>Holothuriidae</taxon>
        <taxon>Holothuria</taxon>
    </lineage>
</organism>
<dbReference type="AlphaFoldDB" id="A0A9Q1BMG9"/>
<keyword evidence="4" id="KW-1185">Reference proteome</keyword>
<evidence type="ECO:0000259" key="1">
    <source>
        <dbReference type="Pfam" id="PF13847"/>
    </source>
</evidence>
<dbReference type="InterPro" id="IPR036388">
    <property type="entry name" value="WH-like_DNA-bd_sf"/>
</dbReference>
<evidence type="ECO:0000313" key="4">
    <source>
        <dbReference type="Proteomes" id="UP001152320"/>
    </source>
</evidence>
<dbReference type="PANTHER" id="PTHR45128:SF1">
    <property type="entry name" value="S-ADENOSYLMETHIONINE-DEPENDENT METHYLTRANSFERASE RV2258C"/>
    <property type="match status" value="1"/>
</dbReference>
<proteinExistence type="predicted"/>
<dbReference type="Pfam" id="PF13847">
    <property type="entry name" value="Methyltransf_31"/>
    <property type="match status" value="2"/>
</dbReference>
<dbReference type="SUPFAM" id="SSF53335">
    <property type="entry name" value="S-adenosyl-L-methionine-dependent methyltransferases"/>
    <property type="match status" value="2"/>
</dbReference>
<evidence type="ECO:0000313" key="3">
    <source>
        <dbReference type="EMBL" id="KAJ8029387.1"/>
    </source>
</evidence>